<dbReference type="InterPro" id="IPR002300">
    <property type="entry name" value="aa-tRNA-synth_Ia"/>
</dbReference>
<sequence>MLPPLLMLLLLLPRALPFRPPPSSFPRSLERSLERTPVHPLPRSFHSAPPLLAKPKSPYAASVILPSTTFSQRADAVSREPALQRLWSGLPAKLSAARAGEPKFTLHDGPPYANGLLHIGHALNKILKDVINRRELLKGKDVAYVPGWDCHGLPIELKVLQGMKQKERQELTPPTLRKKAAEFAREAVAAQSESFQRYGVFGSFDEPYLTLDKSFEAAQIEVFGAMFAAGHIYRGRKPVHWSPSSRTALAEAELEYPPEHFSRSVYVKFPLAELSGSPDLLGHGDAALAVWTTTPWTMPANLAVAVGADIEYAVATSPETGKIVVASDLLPALAEKLALPAPFDTLATFPGSSLVGCSYSHPLYPRLSPVLAGGDYITTESGTGLVHTAPGHGVEDYQTGLKAGLELLSPVDDAGKFTSEAGERFEGMSVLGDGNGEVIKALGEEGALLLEEKYKHKYPYDWRTKKPTIFRATSQWFASVEGFRDEALAAVKEVKWVPAAGENRIRSFVEGRSDWCISRQRSWGVPIPVFYDSLGEPLITGETIAHIAEVFREHGSDAWFTMGVEELLPPGLRDRAAGLTKGTDTM</sequence>
<evidence type="ECO:0000256" key="5">
    <source>
        <dbReference type="ARBA" id="ARBA00022917"/>
    </source>
</evidence>
<feature type="chain" id="PRO_5046732960" description="isoleucine--tRNA ligase" evidence="9">
    <location>
        <begin position="18"/>
        <end position="586"/>
    </location>
</feature>
<evidence type="ECO:0000256" key="6">
    <source>
        <dbReference type="ARBA" id="ARBA00023146"/>
    </source>
</evidence>
<evidence type="ECO:0000256" key="1">
    <source>
        <dbReference type="ARBA" id="ARBA00013165"/>
    </source>
</evidence>
<evidence type="ECO:0000256" key="3">
    <source>
        <dbReference type="ARBA" id="ARBA00022741"/>
    </source>
</evidence>
<dbReference type="InterPro" id="IPR009008">
    <property type="entry name" value="Val/Leu/Ile-tRNA-synth_edit"/>
</dbReference>
<dbReference type="InterPro" id="IPR014729">
    <property type="entry name" value="Rossmann-like_a/b/a_fold"/>
</dbReference>
<dbReference type="Gene3D" id="1.10.10.830">
    <property type="entry name" value="Ile-tRNA synthetase CP2 domain-like"/>
    <property type="match status" value="1"/>
</dbReference>
<feature type="domain" description="Aminoacyl-tRNA synthetase class Ia" evidence="10">
    <location>
        <begin position="97"/>
        <end position="585"/>
    </location>
</feature>
<reference evidence="11 12" key="1">
    <citation type="journal article" date="2023" name="Commun. Biol.">
        <title>Genome analysis of Parmales, the sister group of diatoms, reveals the evolutionary specialization of diatoms from phago-mixotrophs to photoautotrophs.</title>
        <authorList>
            <person name="Ban H."/>
            <person name="Sato S."/>
            <person name="Yoshikawa S."/>
            <person name="Yamada K."/>
            <person name="Nakamura Y."/>
            <person name="Ichinomiya M."/>
            <person name="Sato N."/>
            <person name="Blanc-Mathieu R."/>
            <person name="Endo H."/>
            <person name="Kuwata A."/>
            <person name="Ogata H."/>
        </authorList>
    </citation>
    <scope>NUCLEOTIDE SEQUENCE [LARGE SCALE GENOMIC DNA]</scope>
</reference>
<evidence type="ECO:0000313" key="12">
    <source>
        <dbReference type="Proteomes" id="UP001165060"/>
    </source>
</evidence>
<dbReference type="Proteomes" id="UP001165060">
    <property type="component" value="Unassembled WGS sequence"/>
</dbReference>
<feature type="signal peptide" evidence="9">
    <location>
        <begin position="1"/>
        <end position="17"/>
    </location>
</feature>
<name>A0ABQ6MW45_9STRA</name>
<evidence type="ECO:0000256" key="2">
    <source>
        <dbReference type="ARBA" id="ARBA00022598"/>
    </source>
</evidence>
<dbReference type="PANTHER" id="PTHR42765:SF1">
    <property type="entry name" value="ISOLEUCINE--TRNA LIGASE, MITOCHONDRIAL"/>
    <property type="match status" value="1"/>
</dbReference>
<dbReference type="EMBL" id="BRYB01004607">
    <property type="protein sequence ID" value="GMI34071.1"/>
    <property type="molecule type" value="Genomic_DNA"/>
</dbReference>
<gene>
    <name evidence="11" type="ORF">TeGR_g7548</name>
</gene>
<evidence type="ECO:0000256" key="4">
    <source>
        <dbReference type="ARBA" id="ARBA00022840"/>
    </source>
</evidence>
<dbReference type="InterPro" id="IPR002301">
    <property type="entry name" value="Ile-tRNA-ligase"/>
</dbReference>
<organism evidence="11 12">
    <name type="scientific">Tetraparma gracilis</name>
    <dbReference type="NCBI Taxonomy" id="2962635"/>
    <lineage>
        <taxon>Eukaryota</taxon>
        <taxon>Sar</taxon>
        <taxon>Stramenopiles</taxon>
        <taxon>Ochrophyta</taxon>
        <taxon>Bolidophyceae</taxon>
        <taxon>Parmales</taxon>
        <taxon>Triparmaceae</taxon>
        <taxon>Tetraparma</taxon>
    </lineage>
</organism>
<keyword evidence="4 8" id="KW-0067">ATP-binding</keyword>
<keyword evidence="12" id="KW-1185">Reference proteome</keyword>
<evidence type="ECO:0000256" key="8">
    <source>
        <dbReference type="RuleBase" id="RU363035"/>
    </source>
</evidence>
<evidence type="ECO:0000313" key="11">
    <source>
        <dbReference type="EMBL" id="GMI34071.1"/>
    </source>
</evidence>
<dbReference type="InterPro" id="IPR001412">
    <property type="entry name" value="aa-tRNA-synth_I_CS"/>
</dbReference>
<dbReference type="Pfam" id="PF00133">
    <property type="entry name" value="tRNA-synt_1"/>
    <property type="match status" value="1"/>
</dbReference>
<comment type="similarity">
    <text evidence="8">Belongs to the class-I aminoacyl-tRNA synthetase family.</text>
</comment>
<evidence type="ECO:0000259" key="10">
    <source>
        <dbReference type="Pfam" id="PF00133"/>
    </source>
</evidence>
<dbReference type="PANTHER" id="PTHR42765">
    <property type="entry name" value="SOLEUCYL-TRNA SYNTHETASE"/>
    <property type="match status" value="1"/>
</dbReference>
<dbReference type="InterPro" id="IPR050081">
    <property type="entry name" value="Ile-tRNA_ligase"/>
</dbReference>
<feature type="non-terminal residue" evidence="11">
    <location>
        <position position="586"/>
    </location>
</feature>
<dbReference type="PROSITE" id="PS00178">
    <property type="entry name" value="AA_TRNA_LIGASE_I"/>
    <property type="match status" value="1"/>
</dbReference>
<protein>
    <recommendedName>
        <fullName evidence="1">isoleucine--tRNA ligase</fullName>
        <ecNumber evidence="1">6.1.1.5</ecNumber>
    </recommendedName>
    <alternativeName>
        <fullName evidence="7">Isoleucyl-tRNA synthetase</fullName>
    </alternativeName>
</protein>
<comment type="caution">
    <text evidence="11">The sequence shown here is derived from an EMBL/GenBank/DDBJ whole genome shotgun (WGS) entry which is preliminary data.</text>
</comment>
<accession>A0ABQ6MW45</accession>
<evidence type="ECO:0000256" key="9">
    <source>
        <dbReference type="SAM" id="SignalP"/>
    </source>
</evidence>
<dbReference type="SUPFAM" id="SSF52374">
    <property type="entry name" value="Nucleotidylyl transferase"/>
    <property type="match status" value="1"/>
</dbReference>
<dbReference type="SUPFAM" id="SSF50677">
    <property type="entry name" value="ValRS/IleRS/LeuRS editing domain"/>
    <property type="match status" value="1"/>
</dbReference>
<dbReference type="PRINTS" id="PR00984">
    <property type="entry name" value="TRNASYNTHILE"/>
</dbReference>
<dbReference type="Gene3D" id="3.90.740.10">
    <property type="entry name" value="Valyl/Leucyl/Isoleucyl-tRNA synthetase, editing domain"/>
    <property type="match status" value="1"/>
</dbReference>
<proteinExistence type="inferred from homology"/>
<keyword evidence="6 8" id="KW-0030">Aminoacyl-tRNA synthetase</keyword>
<dbReference type="Gene3D" id="3.40.50.620">
    <property type="entry name" value="HUPs"/>
    <property type="match status" value="1"/>
</dbReference>
<dbReference type="EC" id="6.1.1.5" evidence="1"/>
<keyword evidence="5 8" id="KW-0648">Protein biosynthesis</keyword>
<keyword evidence="2 8" id="KW-0436">Ligase</keyword>
<evidence type="ECO:0000256" key="7">
    <source>
        <dbReference type="ARBA" id="ARBA00032665"/>
    </source>
</evidence>
<keyword evidence="3 8" id="KW-0547">Nucleotide-binding</keyword>
<keyword evidence="9" id="KW-0732">Signal</keyword>